<dbReference type="EMBL" id="CAJNIZ010003007">
    <property type="protein sequence ID" value="CAE7217439.1"/>
    <property type="molecule type" value="Genomic_DNA"/>
</dbReference>
<evidence type="ECO:0000313" key="2">
    <source>
        <dbReference type="Proteomes" id="UP000649617"/>
    </source>
</evidence>
<dbReference type="OrthoDB" id="371733at2759"/>
<dbReference type="GO" id="GO:0044528">
    <property type="term" value="P:regulation of mitochondrial mRNA stability"/>
    <property type="evidence" value="ECO:0007669"/>
    <property type="project" value="TreeGrafter"/>
</dbReference>
<organism evidence="1 2">
    <name type="scientific">Symbiodinium pilosum</name>
    <name type="common">Dinoflagellate</name>
    <dbReference type="NCBI Taxonomy" id="2952"/>
    <lineage>
        <taxon>Eukaryota</taxon>
        <taxon>Sar</taxon>
        <taxon>Alveolata</taxon>
        <taxon>Dinophyceae</taxon>
        <taxon>Suessiales</taxon>
        <taxon>Symbiodiniaceae</taxon>
        <taxon>Symbiodinium</taxon>
    </lineage>
</organism>
<dbReference type="GO" id="GO:0003723">
    <property type="term" value="F:RNA binding"/>
    <property type="evidence" value="ECO:0007669"/>
    <property type="project" value="TreeGrafter"/>
</dbReference>
<dbReference type="PANTHER" id="PTHR21228">
    <property type="entry name" value="FAST LEU-RICH DOMAIN-CONTAINING"/>
    <property type="match status" value="1"/>
</dbReference>
<dbReference type="GO" id="GO:0035770">
    <property type="term" value="C:ribonucleoprotein granule"/>
    <property type="evidence" value="ECO:0007669"/>
    <property type="project" value="TreeGrafter"/>
</dbReference>
<dbReference type="InterPro" id="IPR050870">
    <property type="entry name" value="FAST_kinase"/>
</dbReference>
<evidence type="ECO:0000313" key="1">
    <source>
        <dbReference type="EMBL" id="CAE7217439.1"/>
    </source>
</evidence>
<name>A0A812JUW0_SYMPI</name>
<keyword evidence="2" id="KW-1185">Reference proteome</keyword>
<comment type="caution">
    <text evidence="1">The sequence shown here is derived from an EMBL/GenBank/DDBJ whole genome shotgun (WGS) entry which is preliminary data.</text>
</comment>
<proteinExistence type="predicted"/>
<reference evidence="1" key="1">
    <citation type="submission" date="2021-02" db="EMBL/GenBank/DDBJ databases">
        <authorList>
            <person name="Dougan E. K."/>
            <person name="Rhodes N."/>
            <person name="Thang M."/>
            <person name="Chan C."/>
        </authorList>
    </citation>
    <scope>NUCLEOTIDE SEQUENCE</scope>
</reference>
<dbReference type="GO" id="GO:0000963">
    <property type="term" value="P:mitochondrial RNA processing"/>
    <property type="evidence" value="ECO:0007669"/>
    <property type="project" value="TreeGrafter"/>
</dbReference>
<gene>
    <name evidence="1" type="ORF">SPIL2461_LOCUS2689</name>
</gene>
<protein>
    <submittedName>
        <fullName evidence="1">Uncharacterized protein</fullName>
    </submittedName>
</protein>
<sequence>MTWKSFYEKIEKSSPAAGEGAESEDSSPEVKVEDQGLHMAWTISVICWGLGLLGHKNDELLSCLASLVKPLLQHLSPYQLQNCLWAFASLGMKDAGPFFGAAVGTIEPRIKLFSHESLVAILTSFAMVKVLSANLFDAAAKVLAEAGDTLRPQDIANCTWAFAILRHPHPDIFSGLGTSAAARLHEFRPEQVAVLAWAYALARRRLAPLFEAIQKDVVGRYQQFNPDSLAGKLSVWLTFSMLLLL</sequence>
<dbReference type="PANTHER" id="PTHR21228:SF40">
    <property type="entry name" value="LD45607P"/>
    <property type="match status" value="1"/>
</dbReference>
<dbReference type="AlphaFoldDB" id="A0A812JUW0"/>
<accession>A0A812JUW0</accession>
<dbReference type="GO" id="GO:0005759">
    <property type="term" value="C:mitochondrial matrix"/>
    <property type="evidence" value="ECO:0007669"/>
    <property type="project" value="TreeGrafter"/>
</dbReference>
<dbReference type="Proteomes" id="UP000649617">
    <property type="component" value="Unassembled WGS sequence"/>
</dbReference>